<gene>
    <name evidence="2" type="ORF">QTO32_00065</name>
</gene>
<reference evidence="2" key="1">
    <citation type="journal article" date="2021" name="Front. Microbiol.">
        <title>Genome Analysis of a Verrucomicrobial Endosymbiont With a Tiny Genome Discovered in an Antarctic Lake.</title>
        <authorList>
            <person name="Williams T.J."/>
            <person name="Allen M.A."/>
            <person name="Ivanova N."/>
            <person name="Huntemann M."/>
            <person name="Haque S."/>
            <person name="Hancock A.M."/>
            <person name="Brazendale S."/>
            <person name="Cavicchioli R."/>
        </authorList>
    </citation>
    <scope>NUCLEOTIDE SEQUENCE</scope>
    <source>
        <strain evidence="2">MAG_Ga0307966_1000010</strain>
    </source>
</reference>
<protein>
    <recommendedName>
        <fullName evidence="1">Formyl transferase N-terminal domain-containing protein</fullName>
    </recommendedName>
</protein>
<feature type="domain" description="Formyl transferase N-terminal" evidence="1">
    <location>
        <begin position="62"/>
        <end position="138"/>
    </location>
</feature>
<dbReference type="Proteomes" id="UP001238843">
    <property type="component" value="Chromosome"/>
</dbReference>
<dbReference type="InterPro" id="IPR002376">
    <property type="entry name" value="Formyl_transf_N"/>
</dbReference>
<dbReference type="Pfam" id="PF00551">
    <property type="entry name" value="Formyl_trans_N"/>
    <property type="match status" value="1"/>
</dbReference>
<dbReference type="SUPFAM" id="SSF53328">
    <property type="entry name" value="Formyltransferase"/>
    <property type="match status" value="1"/>
</dbReference>
<proteinExistence type="predicted"/>
<reference evidence="2" key="2">
    <citation type="submission" date="2023-06" db="EMBL/GenBank/DDBJ databases">
        <authorList>
            <person name="Williams T.J."/>
            <person name="Allen M.A."/>
            <person name="Ivanova N."/>
            <person name="Huntemann M."/>
            <person name="Haque S."/>
            <person name="Hancock A.M."/>
            <person name="Brazendale S."/>
            <person name="Cavicchioli R."/>
        </authorList>
    </citation>
    <scope>NUCLEOTIDE SEQUENCE</scope>
    <source>
        <strain evidence="2">MAG_Ga0307966_1000010</strain>
    </source>
</reference>
<evidence type="ECO:0000313" key="2">
    <source>
        <dbReference type="EMBL" id="WMI30480.1"/>
    </source>
</evidence>
<dbReference type="AlphaFoldDB" id="A0AA51GGT0"/>
<organism evidence="2">
    <name type="scientific">Candidatus Organicella extenuata</name>
    <dbReference type="NCBI Taxonomy" id="2841811"/>
    <lineage>
        <taxon>Bacteria</taxon>
        <taxon>Pseudomonadati</taxon>
        <taxon>Verrucomicrobiota</taxon>
        <taxon>Candidatus Organicella</taxon>
    </lineage>
</organism>
<sequence>MVKKKLFFFTNDGISYNLLKKLRAFVDETVIITKYTRGGVSLNDLTKKTTKVVFFSTKYIANSKFLDSLDLKFYNVHPSIIPKGIGPSPLNNGILTKLKKYGMSLLKVTNKLDLGLLLNRVYIPTVNFESYKSLRGRIYRYSVVMKMFIYSNLHEGLYFKKKKYTFTKKKGAYLLLNKWCISNISLKNSFFSAKTRFKSIDHVWSIKCSYALSRALLLVKVARVFYFCNNLSCLNFKNSYGFVYKTKTKLFILKNKIYKFKRVNITFF</sequence>
<dbReference type="InterPro" id="IPR036477">
    <property type="entry name" value="Formyl_transf_N_sf"/>
</dbReference>
<dbReference type="EMBL" id="CP128385">
    <property type="protein sequence ID" value="WMI30480.1"/>
    <property type="molecule type" value="Genomic_DNA"/>
</dbReference>
<name>A0AA51GGT0_9BACT</name>
<dbReference type="Gene3D" id="3.40.50.170">
    <property type="entry name" value="Formyl transferase, N-terminal domain"/>
    <property type="match status" value="1"/>
</dbReference>
<accession>A0AA51GGT0</accession>
<evidence type="ECO:0000259" key="1">
    <source>
        <dbReference type="Pfam" id="PF00551"/>
    </source>
</evidence>